<proteinExistence type="predicted"/>
<sequence>MTEKARKISAFVTPLGLFKWLWMPFGLKNAPQIYQRLLDNALYGVLRISQGVGTEETEDLFTMVKRDVKSGPSVLGRRSYIDDTLLPADSWDMLFANVERLLDVCDYWNLSISEVKSSKGCRKVGYLGHRVSDQGLEAHQNDLQSLVDLPLPTTLKAKNVFWKV</sequence>
<dbReference type="InterPro" id="IPR000477">
    <property type="entry name" value="RT_dom"/>
</dbReference>
<gene>
    <name evidence="2" type="ORF">PBS003_LOCUS8014</name>
</gene>
<dbReference type="PANTHER" id="PTHR33064">
    <property type="entry name" value="POL PROTEIN"/>
    <property type="match status" value="1"/>
</dbReference>
<dbReference type="AlphaFoldDB" id="A0AAU9LKH9"/>
<evidence type="ECO:0000313" key="3">
    <source>
        <dbReference type="Proteomes" id="UP001160483"/>
    </source>
</evidence>
<dbReference type="Proteomes" id="UP001160483">
    <property type="component" value="Unassembled WGS sequence"/>
</dbReference>
<reference evidence="2" key="1">
    <citation type="submission" date="2021-11" db="EMBL/GenBank/DDBJ databases">
        <authorList>
            <person name="Islam A."/>
            <person name="Islam S."/>
            <person name="Flora M.S."/>
            <person name="Rahman M."/>
            <person name="Ziaur R.M."/>
            <person name="Epstein J.H."/>
            <person name="Hassan M."/>
            <person name="Klassen M."/>
            <person name="Woodard K."/>
            <person name="Webb A."/>
            <person name="Webby R.J."/>
            <person name="El Zowalaty M.E."/>
        </authorList>
    </citation>
    <scope>NUCLEOTIDE SEQUENCE</scope>
    <source>
        <strain evidence="2">Pbs3</strain>
    </source>
</reference>
<organism evidence="2 3">
    <name type="scientific">Peronospora belbahrii</name>
    <dbReference type="NCBI Taxonomy" id="622444"/>
    <lineage>
        <taxon>Eukaryota</taxon>
        <taxon>Sar</taxon>
        <taxon>Stramenopiles</taxon>
        <taxon>Oomycota</taxon>
        <taxon>Peronosporomycetes</taxon>
        <taxon>Peronosporales</taxon>
        <taxon>Peronosporaceae</taxon>
        <taxon>Peronospora</taxon>
    </lineage>
</organism>
<dbReference type="InterPro" id="IPR043128">
    <property type="entry name" value="Rev_trsase/Diguanyl_cyclase"/>
</dbReference>
<dbReference type="SUPFAM" id="SSF56672">
    <property type="entry name" value="DNA/RNA polymerases"/>
    <property type="match status" value="1"/>
</dbReference>
<name>A0AAU9LKH9_9STRA</name>
<dbReference type="PANTHER" id="PTHR33064:SF37">
    <property type="entry name" value="RIBONUCLEASE H"/>
    <property type="match status" value="1"/>
</dbReference>
<feature type="domain" description="Reverse transcriptase" evidence="1">
    <location>
        <begin position="3"/>
        <end position="130"/>
    </location>
</feature>
<accession>A0AAU9LKH9</accession>
<evidence type="ECO:0000313" key="2">
    <source>
        <dbReference type="EMBL" id="CAH0481408.1"/>
    </source>
</evidence>
<dbReference type="InterPro" id="IPR051320">
    <property type="entry name" value="Viral_Replic_Matur_Polypro"/>
</dbReference>
<dbReference type="EMBL" id="CAKKTJ010000328">
    <property type="protein sequence ID" value="CAH0481408.1"/>
    <property type="molecule type" value="Genomic_DNA"/>
</dbReference>
<evidence type="ECO:0000259" key="1">
    <source>
        <dbReference type="Pfam" id="PF00078"/>
    </source>
</evidence>
<dbReference type="InterPro" id="IPR043502">
    <property type="entry name" value="DNA/RNA_pol_sf"/>
</dbReference>
<protein>
    <recommendedName>
        <fullName evidence="1">Reverse transcriptase domain-containing protein</fullName>
    </recommendedName>
</protein>
<dbReference type="Pfam" id="PF00078">
    <property type="entry name" value="RVT_1"/>
    <property type="match status" value="1"/>
</dbReference>
<comment type="caution">
    <text evidence="2">The sequence shown here is derived from an EMBL/GenBank/DDBJ whole genome shotgun (WGS) entry which is preliminary data.</text>
</comment>
<dbReference type="Gene3D" id="3.30.70.270">
    <property type="match status" value="1"/>
</dbReference>